<evidence type="ECO:0000313" key="3">
    <source>
        <dbReference type="Proteomes" id="UP000557739"/>
    </source>
</evidence>
<keyword evidence="1" id="KW-0732">Signal</keyword>
<keyword evidence="3" id="KW-1185">Reference proteome</keyword>
<protein>
    <recommendedName>
        <fullName evidence="4">Homogentisate 1,2-dioxygenase</fullName>
    </recommendedName>
</protein>
<evidence type="ECO:0008006" key="4">
    <source>
        <dbReference type="Google" id="ProtNLM"/>
    </source>
</evidence>
<sequence length="157" mass="15561">MPMLAALLMLQTAACPAGAEPVPAALSAWGQGAPVSAAADANAPTIAIGTPVEVALHPAAHLKLPAPPQKAAAADSHGGLVAFDTARAGKVRVALSAPAWIELVSGGKAVASIGHGHGPRCSGMRKIVDFELPAGRHLIQLSGSPDASVRLMVVPGA</sequence>
<dbReference type="RefSeq" id="WP_184026531.1">
    <property type="nucleotide sequence ID" value="NZ_JACIJJ010000002.1"/>
</dbReference>
<proteinExistence type="predicted"/>
<feature type="chain" id="PRO_5030976493" description="Homogentisate 1,2-dioxygenase" evidence="1">
    <location>
        <begin position="20"/>
        <end position="157"/>
    </location>
</feature>
<dbReference type="AlphaFoldDB" id="A0A7W9APD8"/>
<reference evidence="2 3" key="1">
    <citation type="submission" date="2020-08" db="EMBL/GenBank/DDBJ databases">
        <title>Genomic Encyclopedia of Type Strains, Phase IV (KMG-IV): sequencing the most valuable type-strain genomes for metagenomic binning, comparative biology and taxonomic classification.</title>
        <authorList>
            <person name="Goeker M."/>
        </authorList>
    </citation>
    <scope>NUCLEOTIDE SEQUENCE [LARGE SCALE GENOMIC DNA]</scope>
    <source>
        <strain evidence="2 3">DSM 27244</strain>
    </source>
</reference>
<accession>A0A7W9APD8</accession>
<name>A0A7W9APD8_9SPHN</name>
<dbReference type="EMBL" id="JACIJJ010000002">
    <property type="protein sequence ID" value="MBB5698169.1"/>
    <property type="molecule type" value="Genomic_DNA"/>
</dbReference>
<gene>
    <name evidence="2" type="ORF">FHR19_001514</name>
</gene>
<feature type="signal peptide" evidence="1">
    <location>
        <begin position="1"/>
        <end position="19"/>
    </location>
</feature>
<evidence type="ECO:0000256" key="1">
    <source>
        <dbReference type="SAM" id="SignalP"/>
    </source>
</evidence>
<organism evidence="2 3">
    <name type="scientific">Sphingomonas yantingensis</name>
    <dbReference type="NCBI Taxonomy" id="1241761"/>
    <lineage>
        <taxon>Bacteria</taxon>
        <taxon>Pseudomonadati</taxon>
        <taxon>Pseudomonadota</taxon>
        <taxon>Alphaproteobacteria</taxon>
        <taxon>Sphingomonadales</taxon>
        <taxon>Sphingomonadaceae</taxon>
        <taxon>Sphingomonas</taxon>
    </lineage>
</organism>
<comment type="caution">
    <text evidence="2">The sequence shown here is derived from an EMBL/GenBank/DDBJ whole genome shotgun (WGS) entry which is preliminary data.</text>
</comment>
<dbReference type="Proteomes" id="UP000557739">
    <property type="component" value="Unassembled WGS sequence"/>
</dbReference>
<evidence type="ECO:0000313" key="2">
    <source>
        <dbReference type="EMBL" id="MBB5698169.1"/>
    </source>
</evidence>